<evidence type="ECO:0000313" key="6">
    <source>
        <dbReference type="EMBL" id="OBY29233.1"/>
    </source>
</evidence>
<dbReference type="STRING" id="354243.BST28_05395"/>
<evidence type="ECO:0000256" key="1">
    <source>
        <dbReference type="ARBA" id="ARBA00023015"/>
    </source>
</evidence>
<dbReference type="SUPFAM" id="SSF46689">
    <property type="entry name" value="Homeodomain-like"/>
    <property type="match status" value="1"/>
</dbReference>
<feature type="DNA-binding region" description="H-T-H motif" evidence="4">
    <location>
        <begin position="32"/>
        <end position="51"/>
    </location>
</feature>
<dbReference type="Proteomes" id="UP000192713">
    <property type="component" value="Unassembled WGS sequence"/>
</dbReference>
<dbReference type="AlphaFoldDB" id="A0A1B8S915"/>
<reference evidence="6 8" key="1">
    <citation type="submission" date="2015-06" db="EMBL/GenBank/DDBJ databases">
        <title>Genome sequence of Mycobacterium kumamotonense strain Roo.</title>
        <authorList>
            <person name="Greninger A.L."/>
            <person name="Cunningham G."/>
            <person name="Miller S."/>
        </authorList>
    </citation>
    <scope>NUCLEOTIDE SEQUENCE [LARGE SCALE GENOMIC DNA]</scope>
    <source>
        <strain evidence="6 8">Roo</strain>
    </source>
</reference>
<dbReference type="Gene3D" id="1.10.357.10">
    <property type="entry name" value="Tetracycline Repressor, domain 2"/>
    <property type="match status" value="1"/>
</dbReference>
<accession>A0A1B8S915</accession>
<evidence type="ECO:0000313" key="7">
    <source>
        <dbReference type="EMBL" id="ORA81909.1"/>
    </source>
</evidence>
<keyword evidence="8" id="KW-1185">Reference proteome</keyword>
<keyword evidence="3" id="KW-0804">Transcription</keyword>
<dbReference type="PANTHER" id="PTHR30055:SF234">
    <property type="entry name" value="HTH-TYPE TRANSCRIPTIONAL REGULATOR BETI"/>
    <property type="match status" value="1"/>
</dbReference>
<gene>
    <name evidence="6" type="ORF">ACT18_24180</name>
    <name evidence="7" type="ORF">BST28_05395</name>
</gene>
<evidence type="ECO:0000256" key="3">
    <source>
        <dbReference type="ARBA" id="ARBA00023163"/>
    </source>
</evidence>
<dbReference type="PRINTS" id="PR00455">
    <property type="entry name" value="HTHTETR"/>
</dbReference>
<dbReference type="GO" id="GO:0003700">
    <property type="term" value="F:DNA-binding transcription factor activity"/>
    <property type="evidence" value="ECO:0007669"/>
    <property type="project" value="TreeGrafter"/>
</dbReference>
<dbReference type="PANTHER" id="PTHR30055">
    <property type="entry name" value="HTH-TYPE TRANSCRIPTIONAL REGULATOR RUTR"/>
    <property type="match status" value="1"/>
</dbReference>
<evidence type="ECO:0000259" key="5">
    <source>
        <dbReference type="PROSITE" id="PS50977"/>
    </source>
</evidence>
<dbReference type="InterPro" id="IPR009057">
    <property type="entry name" value="Homeodomain-like_sf"/>
</dbReference>
<proteinExistence type="predicted"/>
<evidence type="ECO:0000313" key="9">
    <source>
        <dbReference type="Proteomes" id="UP000192713"/>
    </source>
</evidence>
<comment type="caution">
    <text evidence="6">The sequence shown here is derived from an EMBL/GenBank/DDBJ whole genome shotgun (WGS) entry which is preliminary data.</text>
</comment>
<dbReference type="PROSITE" id="PS01081">
    <property type="entry name" value="HTH_TETR_1"/>
    <property type="match status" value="1"/>
</dbReference>
<dbReference type="GO" id="GO:0000976">
    <property type="term" value="F:transcription cis-regulatory region binding"/>
    <property type="evidence" value="ECO:0007669"/>
    <property type="project" value="TreeGrafter"/>
</dbReference>
<organism evidence="6 8">
    <name type="scientific">Mycolicibacter kumamotonensis</name>
    <dbReference type="NCBI Taxonomy" id="354243"/>
    <lineage>
        <taxon>Bacteria</taxon>
        <taxon>Bacillati</taxon>
        <taxon>Actinomycetota</taxon>
        <taxon>Actinomycetes</taxon>
        <taxon>Mycobacteriales</taxon>
        <taxon>Mycobacteriaceae</taxon>
        <taxon>Mycolicibacter</taxon>
    </lineage>
</organism>
<evidence type="ECO:0000313" key="8">
    <source>
        <dbReference type="Proteomes" id="UP000092668"/>
    </source>
</evidence>
<dbReference type="EMBL" id="MVHU01000005">
    <property type="protein sequence ID" value="ORA81909.1"/>
    <property type="molecule type" value="Genomic_DNA"/>
</dbReference>
<dbReference type="InterPro" id="IPR001647">
    <property type="entry name" value="HTH_TetR"/>
</dbReference>
<dbReference type="Pfam" id="PF00440">
    <property type="entry name" value="TetR_N"/>
    <property type="match status" value="1"/>
</dbReference>
<keyword evidence="2 4" id="KW-0238">DNA-binding</keyword>
<name>A0A1B8S915_9MYCO</name>
<dbReference type="RefSeq" id="WP_019736549.1">
    <property type="nucleotide sequence ID" value="NZ_LFOE01000129.1"/>
</dbReference>
<dbReference type="PROSITE" id="PS50977">
    <property type="entry name" value="HTH_TETR_2"/>
    <property type="match status" value="1"/>
</dbReference>
<feature type="domain" description="HTH tetR-type" evidence="5">
    <location>
        <begin position="9"/>
        <end position="69"/>
    </location>
</feature>
<dbReference type="InterPro" id="IPR023772">
    <property type="entry name" value="DNA-bd_HTH_TetR-type_CS"/>
</dbReference>
<dbReference type="PATRIC" id="fig|354243.3.peg.5053"/>
<dbReference type="Proteomes" id="UP000092668">
    <property type="component" value="Unassembled WGS sequence"/>
</dbReference>
<sequence>MIDHQAHDARTRQKILRAALDWASETGLLQFSMNGVAKRARIARTTLYLHFPGKQALIDAAIDYEITALMESVRNVVEIYDSLDDRVVHGFAHTYREIASNAVLQAVLQVNPQLLLPHLMGRTTTLQRGRQFATTLVRPGDLPPHLDAELLGDYAVRLMETLVLSPPPSFTARPGGPEEWARRFLLPVVHSKPPDEPAPGS</sequence>
<keyword evidence="1" id="KW-0805">Transcription regulation</keyword>
<reference evidence="7 9" key="2">
    <citation type="submission" date="2017-02" db="EMBL/GenBank/DDBJ databases">
        <title>The new phylogeny of genus Mycobacterium.</title>
        <authorList>
            <person name="Tortoli E."/>
            <person name="Trovato A."/>
            <person name="Cirillo D.M."/>
        </authorList>
    </citation>
    <scope>NUCLEOTIDE SEQUENCE [LARGE SCALE GENOMIC DNA]</scope>
    <source>
        <strain evidence="7 9">DSM 45093</strain>
    </source>
</reference>
<evidence type="ECO:0000256" key="2">
    <source>
        <dbReference type="ARBA" id="ARBA00023125"/>
    </source>
</evidence>
<protein>
    <submittedName>
        <fullName evidence="7">TetR family transcriptional regulator</fullName>
    </submittedName>
</protein>
<evidence type="ECO:0000256" key="4">
    <source>
        <dbReference type="PROSITE-ProRule" id="PRU00335"/>
    </source>
</evidence>
<dbReference type="EMBL" id="LFOE01000129">
    <property type="protein sequence ID" value="OBY29233.1"/>
    <property type="molecule type" value="Genomic_DNA"/>
</dbReference>
<dbReference type="InterPro" id="IPR050109">
    <property type="entry name" value="HTH-type_TetR-like_transc_reg"/>
</dbReference>